<evidence type="ECO:0000256" key="1">
    <source>
        <dbReference type="SAM" id="MobiDB-lite"/>
    </source>
</evidence>
<proteinExistence type="predicted"/>
<reference evidence="2" key="1">
    <citation type="submission" date="2023-07" db="EMBL/GenBank/DDBJ databases">
        <title>Brevundimonas soil sp. nov., isolated from the soil of chemical plant.</title>
        <authorList>
            <person name="Wu N."/>
        </authorList>
    </citation>
    <scope>NUCLEOTIDE SEQUENCE</scope>
    <source>
        <strain evidence="2">XZ-24</strain>
    </source>
</reference>
<accession>A0ABT8SNS6</accession>
<feature type="compositionally biased region" description="Basic and acidic residues" evidence="1">
    <location>
        <begin position="1"/>
        <end position="29"/>
    </location>
</feature>
<protein>
    <submittedName>
        <fullName evidence="2">Uncharacterized protein</fullName>
    </submittedName>
</protein>
<comment type="caution">
    <text evidence="2">The sequence shown here is derived from an EMBL/GenBank/DDBJ whole genome shotgun (WGS) entry which is preliminary data.</text>
</comment>
<gene>
    <name evidence="2" type="ORF">Q0812_12405</name>
</gene>
<name>A0ABT8SNS6_9CAUL</name>
<dbReference type="Proteomes" id="UP001169063">
    <property type="component" value="Unassembled WGS sequence"/>
</dbReference>
<evidence type="ECO:0000313" key="2">
    <source>
        <dbReference type="EMBL" id="MDO1560230.1"/>
    </source>
</evidence>
<sequence>MPRPDLPDRPDNREVEYEDQRTPAHEGEPPRPASEPRGAHPIKPDETMTDPATGESSPT</sequence>
<evidence type="ECO:0000313" key="3">
    <source>
        <dbReference type="Proteomes" id="UP001169063"/>
    </source>
</evidence>
<dbReference type="RefSeq" id="WP_302110662.1">
    <property type="nucleotide sequence ID" value="NZ_JAUKTR010000006.1"/>
</dbReference>
<feature type="region of interest" description="Disordered" evidence="1">
    <location>
        <begin position="1"/>
        <end position="59"/>
    </location>
</feature>
<organism evidence="2 3">
    <name type="scientific">Peiella sedimenti</name>
    <dbReference type="NCBI Taxonomy" id="3061083"/>
    <lineage>
        <taxon>Bacteria</taxon>
        <taxon>Pseudomonadati</taxon>
        <taxon>Pseudomonadota</taxon>
        <taxon>Alphaproteobacteria</taxon>
        <taxon>Caulobacterales</taxon>
        <taxon>Caulobacteraceae</taxon>
        <taxon>Peiella</taxon>
    </lineage>
</organism>
<keyword evidence="3" id="KW-1185">Reference proteome</keyword>
<dbReference type="EMBL" id="JAUKTR010000006">
    <property type="protein sequence ID" value="MDO1560230.1"/>
    <property type="molecule type" value="Genomic_DNA"/>
</dbReference>